<comment type="catalytic activity">
    <reaction evidence="4">
        <text>RX + glutathione = an S-substituted glutathione + a halide anion + H(+)</text>
        <dbReference type="Rhea" id="RHEA:16437"/>
        <dbReference type="ChEBI" id="CHEBI:15378"/>
        <dbReference type="ChEBI" id="CHEBI:16042"/>
        <dbReference type="ChEBI" id="CHEBI:17792"/>
        <dbReference type="ChEBI" id="CHEBI:57925"/>
        <dbReference type="ChEBI" id="CHEBI:90779"/>
        <dbReference type="EC" id="2.5.1.18"/>
    </reaction>
</comment>
<dbReference type="GeneID" id="105176045"/>
<dbReference type="InterPro" id="IPR004046">
    <property type="entry name" value="GST_C"/>
</dbReference>
<dbReference type="FunCoup" id="A0A6I9UQR7">
    <property type="interactions" value="556"/>
</dbReference>
<dbReference type="FunFam" id="3.40.30.10:FF:000016">
    <property type="entry name" value="Glutathione S-transferase F2"/>
    <property type="match status" value="1"/>
</dbReference>
<comment type="similarity">
    <text evidence="1">Belongs to the GST superfamily. Phi family.</text>
</comment>
<evidence type="ECO:0000313" key="9">
    <source>
        <dbReference type="RefSeq" id="XP_011097023.1"/>
    </source>
</evidence>
<evidence type="ECO:0000259" key="6">
    <source>
        <dbReference type="PROSITE" id="PS50404"/>
    </source>
</evidence>
<dbReference type="KEGG" id="sind:105176045"/>
<dbReference type="RefSeq" id="XP_011097023.1">
    <property type="nucleotide sequence ID" value="XM_011098721.2"/>
</dbReference>
<evidence type="ECO:0000259" key="7">
    <source>
        <dbReference type="PROSITE" id="PS50405"/>
    </source>
</evidence>
<dbReference type="Gene3D" id="1.20.1050.10">
    <property type="match status" value="1"/>
</dbReference>
<dbReference type="Gramene" id="SIN_1006470.t">
    <property type="protein sequence ID" value="SIN_1006470.t"/>
    <property type="gene ID" value="SIN_1006470"/>
</dbReference>
<dbReference type="InterPro" id="IPR036282">
    <property type="entry name" value="Glutathione-S-Trfase_C_sf"/>
</dbReference>
<dbReference type="FunFam" id="1.20.1050.10:FF:000004">
    <property type="entry name" value="Glutathione S-transferase F2"/>
    <property type="match status" value="1"/>
</dbReference>
<dbReference type="GO" id="GO:0005737">
    <property type="term" value="C:cytoplasm"/>
    <property type="evidence" value="ECO:0007669"/>
    <property type="project" value="TreeGrafter"/>
</dbReference>
<keyword evidence="8" id="KW-1185">Reference proteome</keyword>
<dbReference type="InterPro" id="IPR034347">
    <property type="entry name" value="GST_Phi_C"/>
</dbReference>
<name>A0A6I9UQR7_SESIN</name>
<dbReference type="GO" id="GO:0043295">
    <property type="term" value="F:glutathione binding"/>
    <property type="evidence" value="ECO:0007669"/>
    <property type="project" value="TreeGrafter"/>
</dbReference>
<evidence type="ECO:0000256" key="1">
    <source>
        <dbReference type="ARBA" id="ARBA00010128"/>
    </source>
</evidence>
<dbReference type="Gene3D" id="3.40.30.10">
    <property type="entry name" value="Glutaredoxin"/>
    <property type="match status" value="1"/>
</dbReference>
<accession>A0A6I9UQR7</accession>
<organism evidence="8 9">
    <name type="scientific">Sesamum indicum</name>
    <name type="common">Oriental sesame</name>
    <name type="synonym">Sesamum orientale</name>
    <dbReference type="NCBI Taxonomy" id="4182"/>
    <lineage>
        <taxon>Eukaryota</taxon>
        <taxon>Viridiplantae</taxon>
        <taxon>Streptophyta</taxon>
        <taxon>Embryophyta</taxon>
        <taxon>Tracheophyta</taxon>
        <taxon>Spermatophyta</taxon>
        <taxon>Magnoliopsida</taxon>
        <taxon>eudicotyledons</taxon>
        <taxon>Gunneridae</taxon>
        <taxon>Pentapetalae</taxon>
        <taxon>asterids</taxon>
        <taxon>lamiids</taxon>
        <taxon>Lamiales</taxon>
        <taxon>Pedaliaceae</taxon>
        <taxon>Sesamum</taxon>
    </lineage>
</organism>
<dbReference type="InParanoid" id="A0A6I9UQR7"/>
<gene>
    <name evidence="9" type="primary">LOC105176045</name>
</gene>
<keyword evidence="3" id="KW-0808">Transferase</keyword>
<dbReference type="InterPro" id="IPR036249">
    <property type="entry name" value="Thioredoxin-like_sf"/>
</dbReference>
<dbReference type="SFLD" id="SFLDG00358">
    <property type="entry name" value="Main_(cytGST)"/>
    <property type="match status" value="1"/>
</dbReference>
<dbReference type="InterPro" id="IPR004045">
    <property type="entry name" value="Glutathione_S-Trfase_N"/>
</dbReference>
<dbReference type="Pfam" id="PF00043">
    <property type="entry name" value="GST_C"/>
    <property type="match status" value="1"/>
</dbReference>
<feature type="domain" description="GST C-terminal" evidence="7">
    <location>
        <begin position="90"/>
        <end position="214"/>
    </location>
</feature>
<sequence>MVVKVYGPAYAACPQRVLTCLLELGFEYELIPIDLHSGEQKKPPFLLRQPFGQVPAIEDGDFRLFESRAIIRYYAAKCASDGGTNLLGDTLEERAIVDQWLEVEVNNYNSLIYTLVLQLLVLPRMGLGGDMELVRDCKGKLEKVLDVYEERLASSKYLAGERFTIADLSHLPNTRFLMDEGGMEHLMKGRKSVYRWWMDISSRPSWKKVMELRN</sequence>
<evidence type="ECO:0000256" key="3">
    <source>
        <dbReference type="ARBA" id="ARBA00022679"/>
    </source>
</evidence>
<dbReference type="InterPro" id="IPR040079">
    <property type="entry name" value="Glutathione_S-Trfase"/>
</dbReference>
<dbReference type="Proteomes" id="UP000504604">
    <property type="component" value="Linkage group LG13"/>
</dbReference>
<dbReference type="OrthoDB" id="422574at2759"/>
<dbReference type="PROSITE" id="PS50405">
    <property type="entry name" value="GST_CTER"/>
    <property type="match status" value="1"/>
</dbReference>
<dbReference type="PANTHER" id="PTHR43900:SF54">
    <property type="entry name" value="GLUTATHIONE S-TRANSFERASE F12"/>
    <property type="match status" value="1"/>
</dbReference>
<dbReference type="PANTHER" id="PTHR43900">
    <property type="entry name" value="GLUTATHIONE S-TRANSFERASE RHO"/>
    <property type="match status" value="1"/>
</dbReference>
<dbReference type="Pfam" id="PF02798">
    <property type="entry name" value="GST_N"/>
    <property type="match status" value="1"/>
</dbReference>
<evidence type="ECO:0000256" key="4">
    <source>
        <dbReference type="ARBA" id="ARBA00047960"/>
    </source>
</evidence>
<dbReference type="AlphaFoldDB" id="A0A6I9UQR7"/>
<dbReference type="EC" id="2.5.1.18" evidence="2"/>
<dbReference type="SUPFAM" id="SSF52833">
    <property type="entry name" value="Thioredoxin-like"/>
    <property type="match status" value="1"/>
</dbReference>
<evidence type="ECO:0000256" key="5">
    <source>
        <dbReference type="ARBA" id="ARBA00081070"/>
    </source>
</evidence>
<dbReference type="InterPro" id="IPR010987">
    <property type="entry name" value="Glutathione-S-Trfase_C-like"/>
</dbReference>
<evidence type="ECO:0000256" key="2">
    <source>
        <dbReference type="ARBA" id="ARBA00012452"/>
    </source>
</evidence>
<feature type="domain" description="GST N-terminal" evidence="6">
    <location>
        <begin position="1"/>
        <end position="82"/>
    </location>
</feature>
<dbReference type="GO" id="GO:0004364">
    <property type="term" value="F:glutathione transferase activity"/>
    <property type="evidence" value="ECO:0007669"/>
    <property type="project" value="UniProtKB-EC"/>
</dbReference>
<dbReference type="GO" id="GO:0006749">
    <property type="term" value="P:glutathione metabolic process"/>
    <property type="evidence" value="ECO:0007669"/>
    <property type="project" value="TreeGrafter"/>
</dbReference>
<dbReference type="CDD" id="cd03053">
    <property type="entry name" value="GST_N_Phi"/>
    <property type="match status" value="1"/>
</dbReference>
<evidence type="ECO:0000313" key="8">
    <source>
        <dbReference type="Proteomes" id="UP000504604"/>
    </source>
</evidence>
<dbReference type="GO" id="GO:0009407">
    <property type="term" value="P:toxin catabolic process"/>
    <property type="evidence" value="ECO:0007669"/>
    <property type="project" value="UniProtKB-ARBA"/>
</dbReference>
<dbReference type="PROSITE" id="PS50404">
    <property type="entry name" value="GST_NTER"/>
    <property type="match status" value="1"/>
</dbReference>
<protein>
    <recommendedName>
        <fullName evidence="2">glutathione transferase</fullName>
        <ecNumber evidence="2">2.5.1.18</ecNumber>
    </recommendedName>
    <alternativeName>
        <fullName evidence="5">GST class-phi</fullName>
    </alternativeName>
</protein>
<dbReference type="SFLD" id="SFLDS00019">
    <property type="entry name" value="Glutathione_Transferase_(cytos"/>
    <property type="match status" value="1"/>
</dbReference>
<reference evidence="9" key="1">
    <citation type="submission" date="2025-08" db="UniProtKB">
        <authorList>
            <consortium name="RefSeq"/>
        </authorList>
    </citation>
    <scope>IDENTIFICATION</scope>
</reference>
<dbReference type="CDD" id="cd03187">
    <property type="entry name" value="GST_C_Phi"/>
    <property type="match status" value="1"/>
</dbReference>
<proteinExistence type="inferred from homology"/>
<dbReference type="SUPFAM" id="SSF47616">
    <property type="entry name" value="GST C-terminal domain-like"/>
    <property type="match status" value="1"/>
</dbReference>